<dbReference type="InterPro" id="IPR036936">
    <property type="entry name" value="CRIB_dom_sf"/>
</dbReference>
<dbReference type="EMBL" id="JADCNM010000001">
    <property type="protein sequence ID" value="KAG0500319.1"/>
    <property type="molecule type" value="Genomic_DNA"/>
</dbReference>
<evidence type="ECO:0000313" key="4">
    <source>
        <dbReference type="Proteomes" id="UP000636800"/>
    </source>
</evidence>
<dbReference type="Pfam" id="PF00786">
    <property type="entry name" value="PBD"/>
    <property type="match status" value="1"/>
</dbReference>
<organism evidence="2 4">
    <name type="scientific">Vanilla planifolia</name>
    <name type="common">Vanilla</name>
    <dbReference type="NCBI Taxonomy" id="51239"/>
    <lineage>
        <taxon>Eukaryota</taxon>
        <taxon>Viridiplantae</taxon>
        <taxon>Streptophyta</taxon>
        <taxon>Embryophyta</taxon>
        <taxon>Tracheophyta</taxon>
        <taxon>Spermatophyta</taxon>
        <taxon>Magnoliopsida</taxon>
        <taxon>Liliopsida</taxon>
        <taxon>Asparagales</taxon>
        <taxon>Orchidaceae</taxon>
        <taxon>Vanilloideae</taxon>
        <taxon>Vanilleae</taxon>
        <taxon>Vanilla</taxon>
    </lineage>
</organism>
<dbReference type="Proteomes" id="UP000639772">
    <property type="component" value="Chromosome 1"/>
</dbReference>
<dbReference type="OrthoDB" id="678664at2759"/>
<protein>
    <recommendedName>
        <fullName evidence="1">CRIB domain-containing protein</fullName>
    </recommendedName>
</protein>
<evidence type="ECO:0000313" key="3">
    <source>
        <dbReference type="EMBL" id="KAG0500319.1"/>
    </source>
</evidence>
<reference evidence="4 5" key="1">
    <citation type="journal article" date="2020" name="Nat. Food">
        <title>A phased Vanilla planifolia genome enables genetic improvement of flavour and production.</title>
        <authorList>
            <person name="Hasing T."/>
            <person name="Tang H."/>
            <person name="Brym M."/>
            <person name="Khazi F."/>
            <person name="Huang T."/>
            <person name="Chambers A.H."/>
        </authorList>
    </citation>
    <scope>NUCLEOTIDE SEQUENCE [LARGE SCALE GENOMIC DNA]</scope>
    <source>
        <tissue evidence="2">Leaf</tissue>
    </source>
</reference>
<name>A0A835VFX8_VANPL</name>
<dbReference type="Proteomes" id="UP000636800">
    <property type="component" value="Chromosome 1"/>
</dbReference>
<dbReference type="PROSITE" id="PS50108">
    <property type="entry name" value="CRIB"/>
    <property type="match status" value="1"/>
</dbReference>
<gene>
    <name evidence="3" type="ORF">HPP92_000391</name>
    <name evidence="2" type="ORF">HPP92_000419</name>
</gene>
<dbReference type="InterPro" id="IPR044509">
    <property type="entry name" value="RIC2/4"/>
</dbReference>
<dbReference type="PANTHER" id="PTHR46931:SF14">
    <property type="entry name" value="CRIB DOMAIN-CONTAINING PROTEIN RIC2"/>
    <property type="match status" value="1"/>
</dbReference>
<comment type="caution">
    <text evidence="2">The sequence shown here is derived from an EMBL/GenBank/DDBJ whole genome shotgun (WGS) entry which is preliminary data.</text>
</comment>
<proteinExistence type="predicted"/>
<evidence type="ECO:0000313" key="5">
    <source>
        <dbReference type="Proteomes" id="UP000639772"/>
    </source>
</evidence>
<sequence>MVLKERMERLVMLPFSVGCVSQSSIAVANNNQAFIPEDGGKTRSSSGFLQLPKPSISAGFHRLVRGFKGLSTFFSIYKEEEEEEEDMEIGYPTDVQHVAHIGWDGFSMKNWEKAPDFVSLSSLSLKQLELTMASQPPSIAHDGNGMLASMEGIFCLLDTFCKACGILLFHGMFVSAFRTANIVWVTLLRSVEPQEVCGQR</sequence>
<dbReference type="AlphaFoldDB" id="A0A835VFX8"/>
<evidence type="ECO:0000259" key="1">
    <source>
        <dbReference type="PROSITE" id="PS50108"/>
    </source>
</evidence>
<feature type="domain" description="CRIB" evidence="1">
    <location>
        <begin position="89"/>
        <end position="102"/>
    </location>
</feature>
<dbReference type="PANTHER" id="PTHR46931">
    <property type="entry name" value="CRIB DOMAIN-CONTAINING PROTEIN RIC2"/>
    <property type="match status" value="1"/>
</dbReference>
<dbReference type="Gene3D" id="3.90.810.10">
    <property type="entry name" value="CRIB domain"/>
    <property type="match status" value="1"/>
</dbReference>
<evidence type="ECO:0000313" key="2">
    <source>
        <dbReference type="EMBL" id="KAG0495728.1"/>
    </source>
</evidence>
<dbReference type="CDD" id="cd00132">
    <property type="entry name" value="CRIB"/>
    <property type="match status" value="1"/>
</dbReference>
<keyword evidence="4" id="KW-1185">Reference proteome</keyword>
<dbReference type="InterPro" id="IPR000095">
    <property type="entry name" value="CRIB_dom"/>
</dbReference>
<accession>A0A835VFX8</accession>
<dbReference type="EMBL" id="JADCNL010000001">
    <property type="protein sequence ID" value="KAG0495728.1"/>
    <property type="molecule type" value="Genomic_DNA"/>
</dbReference>